<dbReference type="InterPro" id="IPR036271">
    <property type="entry name" value="Tet_transcr_reg_TetR-rel_C_sf"/>
</dbReference>
<dbReference type="InterPro" id="IPR001647">
    <property type="entry name" value="HTH_TetR"/>
</dbReference>
<dbReference type="SUPFAM" id="SSF46689">
    <property type="entry name" value="Homeodomain-like"/>
    <property type="match status" value="1"/>
</dbReference>
<keyword evidence="1" id="KW-0805">Transcription regulation</keyword>
<evidence type="ECO:0000256" key="4">
    <source>
        <dbReference type="PROSITE-ProRule" id="PRU00335"/>
    </source>
</evidence>
<reference evidence="7" key="1">
    <citation type="journal article" date="2019" name="Int. J. Syst. Evol. Microbiol.">
        <title>The Global Catalogue of Microorganisms (GCM) 10K type strain sequencing project: providing services to taxonomists for standard genome sequencing and annotation.</title>
        <authorList>
            <consortium name="The Broad Institute Genomics Platform"/>
            <consortium name="The Broad Institute Genome Sequencing Center for Infectious Disease"/>
            <person name="Wu L."/>
            <person name="Ma J."/>
        </authorList>
    </citation>
    <scope>NUCLEOTIDE SEQUENCE [LARGE SCALE GENOMIC DNA]</scope>
    <source>
        <strain evidence="7">CGMCC 4.1437</strain>
    </source>
</reference>
<dbReference type="Proteomes" id="UP001595975">
    <property type="component" value="Unassembled WGS sequence"/>
</dbReference>
<comment type="caution">
    <text evidence="6">The sequence shown here is derived from an EMBL/GenBank/DDBJ whole genome shotgun (WGS) entry which is preliminary data.</text>
</comment>
<evidence type="ECO:0000259" key="5">
    <source>
        <dbReference type="PROSITE" id="PS50977"/>
    </source>
</evidence>
<dbReference type="EMBL" id="JBHSOF010000080">
    <property type="protein sequence ID" value="MFC5668103.1"/>
    <property type="molecule type" value="Genomic_DNA"/>
</dbReference>
<dbReference type="PANTHER" id="PTHR30055:SF220">
    <property type="entry name" value="TETR-FAMILY REGULATORY PROTEIN"/>
    <property type="match status" value="1"/>
</dbReference>
<dbReference type="PANTHER" id="PTHR30055">
    <property type="entry name" value="HTH-TYPE TRANSCRIPTIONAL REGULATOR RUTR"/>
    <property type="match status" value="1"/>
</dbReference>
<evidence type="ECO:0000256" key="1">
    <source>
        <dbReference type="ARBA" id="ARBA00023015"/>
    </source>
</evidence>
<sequence length="188" mass="19919">MGRVESYHHGNLRRAVLDAALEAIAESGPSGWSLRELARRAGVSHAAPAHHFGDKAGVLTAVAAEGFELFADALERAAGEPYGSGVAYVRFAVDHRAYFEVMFRPELYRADDPQMAAARDRAGAVLAASGRKLSRGEGTDRATTIAAWSLAHGFASLWLNGALPESRGGGGVEELAQEVLRVMFGGAE</sequence>
<name>A0ABW0XE38_9ACTN</name>
<organism evidence="6 7">
    <name type="scientific">Kitasatospora misakiensis</name>
    <dbReference type="NCBI Taxonomy" id="67330"/>
    <lineage>
        <taxon>Bacteria</taxon>
        <taxon>Bacillati</taxon>
        <taxon>Actinomycetota</taxon>
        <taxon>Actinomycetes</taxon>
        <taxon>Kitasatosporales</taxon>
        <taxon>Streptomycetaceae</taxon>
        <taxon>Kitasatospora</taxon>
    </lineage>
</organism>
<protein>
    <submittedName>
        <fullName evidence="6">TetR/AcrR family transcriptional regulator</fullName>
    </submittedName>
</protein>
<dbReference type="SUPFAM" id="SSF48498">
    <property type="entry name" value="Tetracyclin repressor-like, C-terminal domain"/>
    <property type="match status" value="1"/>
</dbReference>
<evidence type="ECO:0000256" key="2">
    <source>
        <dbReference type="ARBA" id="ARBA00023125"/>
    </source>
</evidence>
<dbReference type="Pfam" id="PF00440">
    <property type="entry name" value="TetR_N"/>
    <property type="match status" value="1"/>
</dbReference>
<dbReference type="InterPro" id="IPR025996">
    <property type="entry name" value="MT1864/Rv1816-like_C"/>
</dbReference>
<keyword evidence="2 4" id="KW-0238">DNA-binding</keyword>
<dbReference type="PRINTS" id="PR00455">
    <property type="entry name" value="HTHTETR"/>
</dbReference>
<keyword evidence="3" id="KW-0804">Transcription</keyword>
<dbReference type="PROSITE" id="PS50977">
    <property type="entry name" value="HTH_TETR_2"/>
    <property type="match status" value="1"/>
</dbReference>
<evidence type="ECO:0000313" key="6">
    <source>
        <dbReference type="EMBL" id="MFC5668103.1"/>
    </source>
</evidence>
<keyword evidence="7" id="KW-1185">Reference proteome</keyword>
<dbReference type="InterPro" id="IPR050109">
    <property type="entry name" value="HTH-type_TetR-like_transc_reg"/>
</dbReference>
<dbReference type="Gene3D" id="1.10.357.10">
    <property type="entry name" value="Tetracycline Repressor, domain 2"/>
    <property type="match status" value="1"/>
</dbReference>
<evidence type="ECO:0000313" key="7">
    <source>
        <dbReference type="Proteomes" id="UP001595975"/>
    </source>
</evidence>
<accession>A0ABW0XE38</accession>
<dbReference type="RefSeq" id="WP_380229751.1">
    <property type="nucleotide sequence ID" value="NZ_JBHSOF010000080.1"/>
</dbReference>
<gene>
    <name evidence="6" type="ORF">ACFP3U_34700</name>
</gene>
<evidence type="ECO:0000256" key="3">
    <source>
        <dbReference type="ARBA" id="ARBA00023163"/>
    </source>
</evidence>
<proteinExistence type="predicted"/>
<feature type="domain" description="HTH tetR-type" evidence="5">
    <location>
        <begin position="10"/>
        <end position="70"/>
    </location>
</feature>
<dbReference type="InterPro" id="IPR009057">
    <property type="entry name" value="Homeodomain-like_sf"/>
</dbReference>
<feature type="DNA-binding region" description="H-T-H motif" evidence="4">
    <location>
        <begin position="33"/>
        <end position="52"/>
    </location>
</feature>
<dbReference type="Pfam" id="PF13305">
    <property type="entry name" value="TetR_C_33"/>
    <property type="match status" value="1"/>
</dbReference>